<dbReference type="EMBL" id="GL871062">
    <property type="protein sequence ID" value="EGC35355.1"/>
    <property type="molecule type" value="Genomic_DNA"/>
</dbReference>
<evidence type="ECO:0000313" key="8">
    <source>
        <dbReference type="EMBL" id="EGC35355.1"/>
    </source>
</evidence>
<feature type="transmembrane region" description="Helical" evidence="7">
    <location>
        <begin position="273"/>
        <end position="291"/>
    </location>
</feature>
<feature type="region of interest" description="Disordered" evidence="6">
    <location>
        <begin position="56"/>
        <end position="80"/>
    </location>
</feature>
<feature type="transmembrane region" description="Helical" evidence="7">
    <location>
        <begin position="170"/>
        <end position="189"/>
    </location>
</feature>
<dbReference type="RefSeq" id="XP_003288093.1">
    <property type="nucleotide sequence ID" value="XM_003288045.1"/>
</dbReference>
<dbReference type="SUPFAM" id="SSF103473">
    <property type="entry name" value="MFS general substrate transporter"/>
    <property type="match status" value="1"/>
</dbReference>
<organism evidence="8 9">
    <name type="scientific">Dictyostelium purpureum</name>
    <name type="common">Slime mold</name>
    <dbReference type="NCBI Taxonomy" id="5786"/>
    <lineage>
        <taxon>Eukaryota</taxon>
        <taxon>Amoebozoa</taxon>
        <taxon>Evosea</taxon>
        <taxon>Eumycetozoa</taxon>
        <taxon>Dictyostelia</taxon>
        <taxon>Dictyosteliales</taxon>
        <taxon>Dictyosteliaceae</taxon>
        <taxon>Dictyostelium</taxon>
    </lineage>
</organism>
<keyword evidence="5 7" id="KW-0472">Membrane</keyword>
<feature type="transmembrane region" description="Helical" evidence="7">
    <location>
        <begin position="242"/>
        <end position="261"/>
    </location>
</feature>
<evidence type="ECO:0000256" key="6">
    <source>
        <dbReference type="SAM" id="MobiDB-lite"/>
    </source>
</evidence>
<evidence type="ECO:0000313" key="9">
    <source>
        <dbReference type="Proteomes" id="UP000001064"/>
    </source>
</evidence>
<evidence type="ECO:0008006" key="10">
    <source>
        <dbReference type="Google" id="ProtNLM"/>
    </source>
</evidence>
<feature type="transmembrane region" description="Helical" evidence="7">
    <location>
        <begin position="487"/>
        <end position="506"/>
    </location>
</feature>
<dbReference type="Gene3D" id="1.20.1250.20">
    <property type="entry name" value="MFS general substrate transporter like domains"/>
    <property type="match status" value="1"/>
</dbReference>
<sequence>MKNKNKSNKKQYNNLSKEEEENEIKEKNEEYYDNDPIDKYIKEKIDSIQQDDINNNIKKIDNNGNIDNSDGYSENSNESSINSGLNNININSINNSNQSIGSSGYGIVLPQNCYSLNSSNNSSINIQNSLSTNSSGINSGTNESTPIINGSLQVDGEQLMNVGHKKQLPLFRLICLTISFLGVQFGWALQIAFSTPLFLELGVSQNVVSYIWLAGPISGLIVQPLVGVLTDRSESKFGRRKPFILIGSIFISVGLILISNAESIGTWVGDSEGQKSFAIAVAIIGFWILDLSNNAVQAPCRALLVDVAAPSQQSLGSSLFSLMLGIGNLLGYMMGSINLVKVVPFMKTDTRALFTLSILVLLICVTMTLVFVVEERYVRVNDDKSSENPLKQMLKGFINMPSYMKRLCSVQFFSWIGWFSFILFVTTWVGVNVYGGNPNAPEGSPERTKFQEGVRWGSLGLTISSGVTIGISLLIPILIRFVGIKKIYIFGNILQCIFFALFLAIHDKIGSILLIAATGIPWAVVMILPFSIVGMGVQDNESSGLHIGTLNIFIVVPQMLVSLGISFIIDLFKGNVVYSLVTGSIASLVASALCLRLIIPSHGHAQNDIEEIQFSFNNNQNINIDNNGKKYSPMIKSSDSIVHQT</sequence>
<dbReference type="InterPro" id="IPR011701">
    <property type="entry name" value="MFS"/>
</dbReference>
<dbReference type="InterPro" id="IPR036259">
    <property type="entry name" value="MFS_trans_sf"/>
</dbReference>
<dbReference type="GO" id="GO:0016020">
    <property type="term" value="C:membrane"/>
    <property type="evidence" value="ECO:0000318"/>
    <property type="project" value="GO_Central"/>
</dbReference>
<evidence type="ECO:0000256" key="7">
    <source>
        <dbReference type="SAM" id="Phobius"/>
    </source>
</evidence>
<dbReference type="CDD" id="cd17313">
    <property type="entry name" value="MFS_SLC45_SUC"/>
    <property type="match status" value="1"/>
</dbReference>
<feature type="transmembrane region" description="Helical" evidence="7">
    <location>
        <begin position="549"/>
        <end position="569"/>
    </location>
</feature>
<dbReference type="eggNOG" id="KOG0637">
    <property type="taxonomic scope" value="Eukaryota"/>
</dbReference>
<evidence type="ECO:0000256" key="1">
    <source>
        <dbReference type="ARBA" id="ARBA00004141"/>
    </source>
</evidence>
<feature type="transmembrane region" description="Helical" evidence="7">
    <location>
        <begin position="575"/>
        <end position="599"/>
    </location>
</feature>
<reference evidence="9" key="1">
    <citation type="journal article" date="2011" name="Genome Biol.">
        <title>Comparative genomics of the social amoebae Dictyostelium discoideum and Dictyostelium purpureum.</title>
        <authorList>
            <consortium name="US DOE Joint Genome Institute (JGI-PGF)"/>
            <person name="Sucgang R."/>
            <person name="Kuo A."/>
            <person name="Tian X."/>
            <person name="Salerno W."/>
            <person name="Parikh A."/>
            <person name="Feasley C.L."/>
            <person name="Dalin E."/>
            <person name="Tu H."/>
            <person name="Huang E."/>
            <person name="Barry K."/>
            <person name="Lindquist E."/>
            <person name="Shapiro H."/>
            <person name="Bruce D."/>
            <person name="Schmutz J."/>
            <person name="Salamov A."/>
            <person name="Fey P."/>
            <person name="Gaudet P."/>
            <person name="Anjard C."/>
            <person name="Babu M.M."/>
            <person name="Basu S."/>
            <person name="Bushmanova Y."/>
            <person name="van der Wel H."/>
            <person name="Katoh-Kurasawa M."/>
            <person name="Dinh C."/>
            <person name="Coutinho P.M."/>
            <person name="Saito T."/>
            <person name="Elias M."/>
            <person name="Schaap P."/>
            <person name="Kay R.R."/>
            <person name="Henrissat B."/>
            <person name="Eichinger L."/>
            <person name="Rivero F."/>
            <person name="Putnam N.H."/>
            <person name="West C.M."/>
            <person name="Loomis W.F."/>
            <person name="Chisholm R.L."/>
            <person name="Shaulsky G."/>
            <person name="Strassmann J.E."/>
            <person name="Queller D.C."/>
            <person name="Kuspa A."/>
            <person name="Grigoriev I.V."/>
        </authorList>
    </citation>
    <scope>NUCLEOTIDE SEQUENCE [LARGE SCALE GENOMIC DNA]</scope>
    <source>
        <strain evidence="9">QSDP1</strain>
    </source>
</reference>
<dbReference type="FunCoup" id="F0ZL05">
    <property type="interactions" value="42"/>
</dbReference>
<feature type="transmembrane region" description="Helical" evidence="7">
    <location>
        <begin position="512"/>
        <end position="537"/>
    </location>
</feature>
<dbReference type="VEuPathDB" id="AmoebaDB:DICPUDRAFT_97918"/>
<dbReference type="AlphaFoldDB" id="F0ZL05"/>
<dbReference type="PANTHER" id="PTHR19432">
    <property type="entry name" value="SUGAR TRANSPORTER"/>
    <property type="match status" value="1"/>
</dbReference>
<gene>
    <name evidence="8" type="ORF">DICPUDRAFT_97918</name>
</gene>
<dbReference type="PANTHER" id="PTHR19432:SF35">
    <property type="entry name" value="SOLUTE CARRIER FAMILY 45 MEMBER 3 ISOFORM X1"/>
    <property type="match status" value="1"/>
</dbReference>
<keyword evidence="4 7" id="KW-1133">Transmembrane helix</keyword>
<protein>
    <recommendedName>
        <fullName evidence="10">Major facilitator superfamily (MFS) profile domain-containing protein</fullName>
    </recommendedName>
</protein>
<dbReference type="InParanoid" id="F0ZL05"/>
<evidence type="ECO:0000256" key="2">
    <source>
        <dbReference type="ARBA" id="ARBA00022448"/>
    </source>
</evidence>
<evidence type="ECO:0000256" key="5">
    <source>
        <dbReference type="ARBA" id="ARBA00023136"/>
    </source>
</evidence>
<accession>F0ZL05</accession>
<dbReference type="KEGG" id="dpp:DICPUDRAFT_97918"/>
<feature type="transmembrane region" description="Helical" evidence="7">
    <location>
        <begin position="319"/>
        <end position="340"/>
    </location>
</feature>
<feature type="compositionally biased region" description="Basic and acidic residues" evidence="6">
    <location>
        <begin position="24"/>
        <end position="35"/>
    </location>
</feature>
<keyword evidence="9" id="KW-1185">Reference proteome</keyword>
<feature type="transmembrane region" description="Helical" evidence="7">
    <location>
        <begin position="454"/>
        <end position="475"/>
    </location>
</feature>
<feature type="transmembrane region" description="Helical" evidence="7">
    <location>
        <begin position="412"/>
        <end position="434"/>
    </location>
</feature>
<feature type="transmembrane region" description="Helical" evidence="7">
    <location>
        <begin position="209"/>
        <end position="230"/>
    </location>
</feature>
<dbReference type="GeneID" id="10501529"/>
<feature type="transmembrane region" description="Helical" evidence="7">
    <location>
        <begin position="352"/>
        <end position="373"/>
    </location>
</feature>
<dbReference type="GO" id="GO:0008506">
    <property type="term" value="F:sucrose:proton symporter activity"/>
    <property type="evidence" value="ECO:0000318"/>
    <property type="project" value="GO_Central"/>
</dbReference>
<comment type="subcellular location">
    <subcellularLocation>
        <location evidence="1">Membrane</location>
        <topology evidence="1">Multi-pass membrane protein</topology>
    </subcellularLocation>
</comment>
<name>F0ZL05_DICPU</name>
<proteinExistence type="predicted"/>
<keyword evidence="3 7" id="KW-0812">Transmembrane</keyword>
<evidence type="ECO:0000256" key="3">
    <source>
        <dbReference type="ARBA" id="ARBA00022692"/>
    </source>
</evidence>
<evidence type="ECO:0000256" key="4">
    <source>
        <dbReference type="ARBA" id="ARBA00022989"/>
    </source>
</evidence>
<keyword evidence="2" id="KW-0813">Transport</keyword>
<dbReference type="Proteomes" id="UP000001064">
    <property type="component" value="Unassembled WGS sequence"/>
</dbReference>
<dbReference type="Pfam" id="PF07690">
    <property type="entry name" value="MFS_1"/>
    <property type="match status" value="1"/>
</dbReference>
<feature type="region of interest" description="Disordered" evidence="6">
    <location>
        <begin position="1"/>
        <end position="35"/>
    </location>
</feature>
<dbReference type="OrthoDB" id="18196at2759"/>
<dbReference type="OMA" id="GIAWAGM"/>